<feature type="transmembrane region" description="Helical" evidence="11">
    <location>
        <begin position="435"/>
        <end position="452"/>
    </location>
</feature>
<reference evidence="15" key="1">
    <citation type="submission" date="2025-08" db="UniProtKB">
        <authorList>
            <consortium name="RefSeq"/>
        </authorList>
    </citation>
    <scope>IDENTIFICATION</scope>
    <source>
        <tissue evidence="15">Testes</tissue>
    </source>
</reference>
<sequence length="467" mass="54412">MASFSVTQSCSVLLTASIILIFFSSQAGGNDSHYLGDNAKETTPSSKLAEMYVGDDGEPGTTPKRNITWTSQFVDRLLTGYDKRMRPNFEGDTVRVNVDLFIIRIDNIAEVTMDFDTSMFLRQQWNDPRLRYNESITNIPPSGTLLDKIWLPDLFFFNEKDSHFHDITTDNVLVRFAGNGDVLYSMRLSVKVSCNMDFSRFPMDKQYCGMQLESYGYTAEELLFLWKPEGPLQMPEHTRHLQQYFVSETELLRCDKLYYTGNFSCIEVDFTFTRLLGYYWISYYVPSMLLVILSWVSFWINPLASPARVALGVTIVLTVTTQAISVHSILPKVSYVTAIDVWMLVCLMFVVASLLEYAMVHHLITLDEYNNDSICKILYKKILRRKNRKRAQQRMNQHEMQTLNLRAPNSTSEKDIEKQRINTRRKRHGIYVDRCSRLLFPVCFLIFNMIYWPSLLMDEKRQRNEFL</sequence>
<keyword evidence="14" id="KW-1185">Reference proteome</keyword>
<dbReference type="Gene3D" id="2.70.170.10">
    <property type="entry name" value="Neurotransmitter-gated ion-channel ligand-binding domain"/>
    <property type="match status" value="1"/>
</dbReference>
<dbReference type="Gene3D" id="1.20.58.390">
    <property type="entry name" value="Neurotransmitter-gated ion-channel transmembrane domain"/>
    <property type="match status" value="1"/>
</dbReference>
<comment type="subcellular location">
    <subcellularLocation>
        <location evidence="2">Cell membrane</location>
    </subcellularLocation>
    <subcellularLocation>
        <location evidence="1">Membrane</location>
        <topology evidence="1">Multi-pass membrane protein</topology>
    </subcellularLocation>
</comment>
<dbReference type="GeneID" id="100373456"/>
<feature type="transmembrane region" description="Helical" evidence="11">
    <location>
        <begin position="335"/>
        <end position="355"/>
    </location>
</feature>
<evidence type="ECO:0000313" key="15">
    <source>
        <dbReference type="RefSeq" id="XP_002730865.1"/>
    </source>
</evidence>
<dbReference type="InterPro" id="IPR006202">
    <property type="entry name" value="Neur_chan_lig-bd"/>
</dbReference>
<keyword evidence="8 11" id="KW-0406">Ion transport</keyword>
<dbReference type="Pfam" id="PF02932">
    <property type="entry name" value="Neur_chan_memb"/>
    <property type="match status" value="1"/>
</dbReference>
<dbReference type="InterPro" id="IPR038050">
    <property type="entry name" value="Neuro_actylchol_rec"/>
</dbReference>
<evidence type="ECO:0000256" key="8">
    <source>
        <dbReference type="ARBA" id="ARBA00023065"/>
    </source>
</evidence>
<accession>A0ABM0GIY5</accession>
<dbReference type="NCBIfam" id="TIGR00860">
    <property type="entry name" value="LIC"/>
    <property type="match status" value="1"/>
</dbReference>
<dbReference type="PANTHER" id="PTHR18945">
    <property type="entry name" value="NEUROTRANSMITTER GATED ION CHANNEL"/>
    <property type="match status" value="1"/>
</dbReference>
<dbReference type="Proteomes" id="UP000694865">
    <property type="component" value="Unplaced"/>
</dbReference>
<protein>
    <submittedName>
        <fullName evidence="15">Glycine receptor subunit alpha-2-like</fullName>
    </submittedName>
</protein>
<keyword evidence="7 11" id="KW-1133">Transmembrane helix</keyword>
<feature type="chain" id="PRO_5044968044" evidence="11">
    <location>
        <begin position="30"/>
        <end position="467"/>
    </location>
</feature>
<evidence type="ECO:0000313" key="14">
    <source>
        <dbReference type="Proteomes" id="UP000694865"/>
    </source>
</evidence>
<evidence type="ECO:0000256" key="10">
    <source>
        <dbReference type="ARBA" id="ARBA00023303"/>
    </source>
</evidence>
<evidence type="ECO:0000256" key="9">
    <source>
        <dbReference type="ARBA" id="ARBA00023136"/>
    </source>
</evidence>
<keyword evidence="9 11" id="KW-0472">Membrane</keyword>
<comment type="similarity">
    <text evidence="11">Belongs to the ligand-gated ion channel (TC 1.A.9) family.</text>
</comment>
<dbReference type="InterPro" id="IPR018000">
    <property type="entry name" value="Neurotransmitter_ion_chnl_CS"/>
</dbReference>
<keyword evidence="5 11" id="KW-0812">Transmembrane</keyword>
<organism evidence="14 15">
    <name type="scientific">Saccoglossus kowalevskii</name>
    <name type="common">Acorn worm</name>
    <dbReference type="NCBI Taxonomy" id="10224"/>
    <lineage>
        <taxon>Eukaryota</taxon>
        <taxon>Metazoa</taxon>
        <taxon>Hemichordata</taxon>
        <taxon>Enteropneusta</taxon>
        <taxon>Harrimaniidae</taxon>
        <taxon>Saccoglossus</taxon>
    </lineage>
</organism>
<name>A0ABM0GIY5_SACKO</name>
<evidence type="ECO:0000256" key="3">
    <source>
        <dbReference type="ARBA" id="ARBA00022448"/>
    </source>
</evidence>
<feature type="signal peptide" evidence="11">
    <location>
        <begin position="1"/>
        <end position="29"/>
    </location>
</feature>
<dbReference type="SUPFAM" id="SSF90112">
    <property type="entry name" value="Neurotransmitter-gated ion-channel transmembrane pore"/>
    <property type="match status" value="1"/>
</dbReference>
<dbReference type="InterPro" id="IPR036734">
    <property type="entry name" value="Neur_chan_lig-bd_sf"/>
</dbReference>
<dbReference type="Pfam" id="PF02931">
    <property type="entry name" value="Neur_chan_LBD"/>
    <property type="match status" value="1"/>
</dbReference>
<dbReference type="InterPro" id="IPR006201">
    <property type="entry name" value="Neur_channel"/>
</dbReference>
<keyword evidence="6 11" id="KW-0732">Signal</keyword>
<dbReference type="PROSITE" id="PS00236">
    <property type="entry name" value="NEUROTR_ION_CHANNEL"/>
    <property type="match status" value="1"/>
</dbReference>
<feature type="domain" description="Neurotransmitter-gated ion-channel transmembrane" evidence="13">
    <location>
        <begin position="284"/>
        <end position="367"/>
    </location>
</feature>
<dbReference type="InterPro" id="IPR006029">
    <property type="entry name" value="Neurotrans-gated_channel_TM"/>
</dbReference>
<keyword evidence="4" id="KW-1003">Cell membrane</keyword>
<feature type="domain" description="Neurotransmitter-gated ion-channel ligand-binding" evidence="12">
    <location>
        <begin position="71"/>
        <end position="273"/>
    </location>
</feature>
<proteinExistence type="inferred from homology"/>
<evidence type="ECO:0000256" key="2">
    <source>
        <dbReference type="ARBA" id="ARBA00004236"/>
    </source>
</evidence>
<dbReference type="InterPro" id="IPR036719">
    <property type="entry name" value="Neuro-gated_channel_TM_sf"/>
</dbReference>
<evidence type="ECO:0000256" key="4">
    <source>
        <dbReference type="ARBA" id="ARBA00022475"/>
    </source>
</evidence>
<evidence type="ECO:0000256" key="7">
    <source>
        <dbReference type="ARBA" id="ARBA00022989"/>
    </source>
</evidence>
<gene>
    <name evidence="15" type="primary">LOC100373456</name>
</gene>
<evidence type="ECO:0000256" key="11">
    <source>
        <dbReference type="RuleBase" id="RU000687"/>
    </source>
</evidence>
<evidence type="ECO:0000256" key="1">
    <source>
        <dbReference type="ARBA" id="ARBA00004141"/>
    </source>
</evidence>
<evidence type="ECO:0000259" key="13">
    <source>
        <dbReference type="Pfam" id="PF02932"/>
    </source>
</evidence>
<evidence type="ECO:0000256" key="6">
    <source>
        <dbReference type="ARBA" id="ARBA00022729"/>
    </source>
</evidence>
<keyword evidence="10 11" id="KW-0407">Ion channel</keyword>
<keyword evidence="3 11" id="KW-0813">Transport</keyword>
<feature type="transmembrane region" description="Helical" evidence="11">
    <location>
        <begin position="278"/>
        <end position="300"/>
    </location>
</feature>
<dbReference type="PRINTS" id="PR00253">
    <property type="entry name" value="GABAARECEPTR"/>
</dbReference>
<dbReference type="CDD" id="cd19049">
    <property type="entry name" value="LGIC_TM_anion"/>
    <property type="match status" value="1"/>
</dbReference>
<evidence type="ECO:0000256" key="5">
    <source>
        <dbReference type="ARBA" id="ARBA00022692"/>
    </source>
</evidence>
<dbReference type="RefSeq" id="XP_002730865.1">
    <property type="nucleotide sequence ID" value="XM_002730819.1"/>
</dbReference>
<evidence type="ECO:0000259" key="12">
    <source>
        <dbReference type="Pfam" id="PF02931"/>
    </source>
</evidence>
<dbReference type="InterPro" id="IPR006028">
    <property type="entry name" value="GABAA/Glycine_rcpt"/>
</dbReference>
<feature type="transmembrane region" description="Helical" evidence="11">
    <location>
        <begin position="309"/>
        <end position="329"/>
    </location>
</feature>
<dbReference type="PRINTS" id="PR00252">
    <property type="entry name" value="NRIONCHANNEL"/>
</dbReference>
<dbReference type="SUPFAM" id="SSF63712">
    <property type="entry name" value="Nicotinic receptor ligand binding domain-like"/>
    <property type="match status" value="1"/>
</dbReference>